<feature type="compositionally biased region" description="Basic and acidic residues" evidence="1">
    <location>
        <begin position="1"/>
        <end position="12"/>
    </location>
</feature>
<reference evidence="2" key="1">
    <citation type="submission" date="2022-01" db="EMBL/GenBank/DDBJ databases">
        <authorList>
            <person name="King R."/>
        </authorList>
    </citation>
    <scope>NUCLEOTIDE SEQUENCE</scope>
</reference>
<feature type="compositionally biased region" description="Polar residues" evidence="1">
    <location>
        <begin position="15"/>
        <end position="28"/>
    </location>
</feature>
<evidence type="ECO:0000256" key="1">
    <source>
        <dbReference type="SAM" id="MobiDB-lite"/>
    </source>
</evidence>
<dbReference type="AlphaFoldDB" id="A0A9N9S787"/>
<dbReference type="OrthoDB" id="6407489at2759"/>
<dbReference type="SUPFAM" id="SSF52058">
    <property type="entry name" value="L domain-like"/>
    <property type="match status" value="1"/>
</dbReference>
<dbReference type="EMBL" id="OU895880">
    <property type="protein sequence ID" value="CAG9811553.1"/>
    <property type="molecule type" value="Genomic_DNA"/>
</dbReference>
<dbReference type="Proteomes" id="UP001153620">
    <property type="component" value="Chromosome 4"/>
</dbReference>
<protein>
    <submittedName>
        <fullName evidence="2">Uncharacterized protein</fullName>
    </submittedName>
</protein>
<accession>A0A9N9S787</accession>
<feature type="compositionally biased region" description="Acidic residues" evidence="1">
    <location>
        <begin position="29"/>
        <end position="38"/>
    </location>
</feature>
<organism evidence="2 3">
    <name type="scientific">Chironomus riparius</name>
    <dbReference type="NCBI Taxonomy" id="315576"/>
    <lineage>
        <taxon>Eukaryota</taxon>
        <taxon>Metazoa</taxon>
        <taxon>Ecdysozoa</taxon>
        <taxon>Arthropoda</taxon>
        <taxon>Hexapoda</taxon>
        <taxon>Insecta</taxon>
        <taxon>Pterygota</taxon>
        <taxon>Neoptera</taxon>
        <taxon>Endopterygota</taxon>
        <taxon>Diptera</taxon>
        <taxon>Nematocera</taxon>
        <taxon>Chironomoidea</taxon>
        <taxon>Chironomidae</taxon>
        <taxon>Chironominae</taxon>
        <taxon>Chironomus</taxon>
    </lineage>
</organism>
<dbReference type="InterPro" id="IPR032675">
    <property type="entry name" value="LRR_dom_sf"/>
</dbReference>
<evidence type="ECO:0000313" key="2">
    <source>
        <dbReference type="EMBL" id="CAG9811553.1"/>
    </source>
</evidence>
<feature type="region of interest" description="Disordered" evidence="1">
    <location>
        <begin position="1"/>
        <end position="38"/>
    </location>
</feature>
<sequence length="551" mass="63688">MQRQNKKGEAKRKVSPNNELNYRSSSESASDDDYQSCTDEDSVRCCKRATKKVIFEHFRIETIEPNENKNVHTDQHEDTSIKQKHNLDSLPEDVQESICNYLNDISIEVLFFVSVPYLNILKAAHGILKKFTFFLDYNNFEKFASFVSFRGVRLRNISVDFKGFTNFTRLLKFLNYFENSVENLHIKNAKFKNFKEFSQLCNNLSSIKTLRFEYCGIDQIGKKSLPILSTLKLISFNKCNDNIYGAFENQTTITKIEVSNEDWTWNGFPHDIFNVICHNCKNLEHIVLNGAGTGSYFDADEFPYKITKLETSMITFHWYVGIRTKRVCFLESQKGHVKDLTIHQLPNDFDGGRVVNYIFEEMNLETFYYGKIPLILNGEKQNVLEFSATEIQITAAIEMIRRFPSIISYCLILSEKDIASDEIEKAINLSNKIFRQLKKFEVIDNSKYRGLFCVFLGLLKNLINIEILSLTTQDRNINVMLEESLPFMTNLKELYLSSIAPRGKERLNIIKAKAPFLQKLSVAEQFVEDAKVIFDNNIEIIGISSNIATSN</sequence>
<name>A0A9N9S787_9DIPT</name>
<proteinExistence type="predicted"/>
<keyword evidence="3" id="KW-1185">Reference proteome</keyword>
<evidence type="ECO:0000313" key="3">
    <source>
        <dbReference type="Proteomes" id="UP001153620"/>
    </source>
</evidence>
<gene>
    <name evidence="2" type="ORF">CHIRRI_LOCUS14361</name>
</gene>
<dbReference type="Gene3D" id="3.80.10.10">
    <property type="entry name" value="Ribonuclease Inhibitor"/>
    <property type="match status" value="1"/>
</dbReference>
<reference evidence="2" key="2">
    <citation type="submission" date="2022-10" db="EMBL/GenBank/DDBJ databases">
        <authorList>
            <consortium name="ENA_rothamsted_submissions"/>
            <consortium name="culmorum"/>
            <person name="King R."/>
        </authorList>
    </citation>
    <scope>NUCLEOTIDE SEQUENCE</scope>
</reference>